<dbReference type="InterPro" id="IPR006949">
    <property type="entry name" value="Barrel_Baseplate_J-like"/>
</dbReference>
<dbReference type="InterPro" id="IPR058530">
    <property type="entry name" value="Baseplate_J-like_C"/>
</dbReference>
<evidence type="ECO:0000259" key="2">
    <source>
        <dbReference type="Pfam" id="PF04865"/>
    </source>
</evidence>
<sequence>MSDTIQSVKDLPEVSFIDNDTLEAMKTRMVANFESEWKRITGQEITLSPSDPNRIMLYAIALELYQDEQYIDRAGKQDLIKYSYGEFLDNLGAGRGVTRKQPSPAETTLRFTLSEKRPAAVGIPEGTKVTDGNLNYFATVGYEEIPAGETYVDVRALCTENGVDGNELLPGQVNVLVDLIPYVESVSNTTKTSGGADLESDESLAERIFLAPSGYSVAGPDDAYKYWTKTYSQTIGDVKVTSPNPVEVEIRFIMTNGELPTKTVIDGVAAYLQDENIRPLTDKVTVLAPETVKFNIAFTYYVNLSDQSKAGTIQAEVAQAVADYIEWQTRTIGRDINPSELMKRIVAAGAKRAEITSPVFTTVPDTSVARIGTQTVTYGGVEND</sequence>
<dbReference type="InterPro" id="IPR058531">
    <property type="entry name" value="Baseplate_J_M"/>
</dbReference>
<dbReference type="PANTHER" id="PTHR37829">
    <property type="entry name" value="PHAGE-LIKE ELEMENT PBSX PROTEIN XKDT"/>
    <property type="match status" value="1"/>
</dbReference>
<dbReference type="PIRSF" id="PIRSF020481">
    <property type="entry name" value="BAP"/>
    <property type="match status" value="1"/>
</dbReference>
<feature type="domain" description="Baseplate J-like central" evidence="3">
    <location>
        <begin position="217"/>
        <end position="288"/>
    </location>
</feature>
<proteinExistence type="inferred from homology"/>
<feature type="domain" description="Baseplate protein J-like barrel" evidence="2">
    <location>
        <begin position="108"/>
        <end position="195"/>
    </location>
</feature>
<dbReference type="EMBL" id="BK015222">
    <property type="protein sequence ID" value="DAD96668.1"/>
    <property type="molecule type" value="Genomic_DNA"/>
</dbReference>
<dbReference type="Pfam" id="PF04865">
    <property type="entry name" value="Baseplate_J"/>
    <property type="match status" value="1"/>
</dbReference>
<dbReference type="Pfam" id="PF26078">
    <property type="entry name" value="Baseplate_J_M"/>
    <property type="match status" value="1"/>
</dbReference>
<name>A0A8S5NQK4_9CAUD</name>
<evidence type="ECO:0000256" key="1">
    <source>
        <dbReference type="ARBA" id="ARBA00038087"/>
    </source>
</evidence>
<dbReference type="InterPro" id="IPR052399">
    <property type="entry name" value="Phage_Baseplate_Assmbl_Protein"/>
</dbReference>
<evidence type="ECO:0000259" key="4">
    <source>
        <dbReference type="Pfam" id="PF26079"/>
    </source>
</evidence>
<evidence type="ECO:0000313" key="5">
    <source>
        <dbReference type="EMBL" id="DAD96668.1"/>
    </source>
</evidence>
<dbReference type="Pfam" id="PF26079">
    <property type="entry name" value="Baseplate_J_C"/>
    <property type="match status" value="1"/>
</dbReference>
<reference evidence="5" key="1">
    <citation type="journal article" date="2021" name="Proc. Natl. Acad. Sci. U.S.A.">
        <title>A Catalog of Tens of Thousands of Viruses from Human Metagenomes Reveals Hidden Associations with Chronic Diseases.</title>
        <authorList>
            <person name="Tisza M.J."/>
            <person name="Buck C.B."/>
        </authorList>
    </citation>
    <scope>NUCLEOTIDE SEQUENCE</scope>
    <source>
        <strain evidence="5">Ct0YK8</strain>
    </source>
</reference>
<dbReference type="InterPro" id="IPR014507">
    <property type="entry name" value="Baseplate_assembly_J_pred"/>
</dbReference>
<feature type="domain" description="Baseplate J-like C-terminal" evidence="4">
    <location>
        <begin position="296"/>
        <end position="376"/>
    </location>
</feature>
<evidence type="ECO:0000259" key="3">
    <source>
        <dbReference type="Pfam" id="PF26078"/>
    </source>
</evidence>
<protein>
    <submittedName>
        <fullName evidence="5">Baseplate assembly protein</fullName>
    </submittedName>
</protein>
<comment type="similarity">
    <text evidence="1">Belongs to the Mu gp47/PBSX XkdT family.</text>
</comment>
<accession>A0A8S5NQK4</accession>
<dbReference type="PANTHER" id="PTHR37829:SF3">
    <property type="entry name" value="PROTEIN JAYE-RELATED"/>
    <property type="match status" value="1"/>
</dbReference>
<organism evidence="5">
    <name type="scientific">Caudovirales sp. ct0YK8</name>
    <dbReference type="NCBI Taxonomy" id="2826764"/>
    <lineage>
        <taxon>Viruses</taxon>
        <taxon>Duplodnaviria</taxon>
        <taxon>Heunggongvirae</taxon>
        <taxon>Uroviricota</taxon>
        <taxon>Caudoviricetes</taxon>
    </lineage>
</organism>